<dbReference type="EMBL" id="JAIWQS010000002">
    <property type="protein sequence ID" value="KAJ8771742.1"/>
    <property type="molecule type" value="Genomic_DNA"/>
</dbReference>
<name>A0AAV8TXG6_9ROSI</name>
<reference evidence="1 2" key="1">
    <citation type="submission" date="2021-09" db="EMBL/GenBank/DDBJ databases">
        <title>Genomic insights and catalytic innovation underlie evolution of tropane alkaloids biosynthesis.</title>
        <authorList>
            <person name="Wang Y.-J."/>
            <person name="Tian T."/>
            <person name="Huang J.-P."/>
            <person name="Huang S.-X."/>
        </authorList>
    </citation>
    <scope>NUCLEOTIDE SEQUENCE [LARGE SCALE GENOMIC DNA]</scope>
    <source>
        <strain evidence="1">KIB-2018</strain>
        <tissue evidence="1">Leaf</tissue>
    </source>
</reference>
<sequence length="219" mass="24720">MEGESSFSTMAPPVFDGEDYQVWAVKMEAYLDACDLWQAVEKDYEVPPLLGNPTMAQIKTHKERKNKKSKAKACLFVAVSSAIFSKIMSFGSAKAIWDFLKNEYQGDERIRGMKVLNLVIEFEMQHMKESEIIKAYVKNLSDVANKIRILGAELTNNRIVEKILVSLLERYEATIASLENTKDLSKISLAELLSALQAQEQRNMMRQEGTTEGALQAKS</sequence>
<protein>
    <recommendedName>
        <fullName evidence="3">DUF4219 domain-containing protein</fullName>
    </recommendedName>
</protein>
<evidence type="ECO:0000313" key="2">
    <source>
        <dbReference type="Proteomes" id="UP001159364"/>
    </source>
</evidence>
<proteinExistence type="predicted"/>
<dbReference type="AlphaFoldDB" id="A0AAV8TXG6"/>
<dbReference type="PANTHER" id="PTHR35317:SF11">
    <property type="entry name" value="CCHC-TYPE DOMAIN-CONTAINING PROTEIN"/>
    <property type="match status" value="1"/>
</dbReference>
<evidence type="ECO:0000313" key="1">
    <source>
        <dbReference type="EMBL" id="KAJ8771742.1"/>
    </source>
</evidence>
<keyword evidence="2" id="KW-1185">Reference proteome</keyword>
<dbReference type="Pfam" id="PF14223">
    <property type="entry name" value="Retrotran_gag_2"/>
    <property type="match status" value="1"/>
</dbReference>
<evidence type="ECO:0008006" key="3">
    <source>
        <dbReference type="Google" id="ProtNLM"/>
    </source>
</evidence>
<comment type="caution">
    <text evidence="1">The sequence shown here is derived from an EMBL/GenBank/DDBJ whole genome shotgun (WGS) entry which is preliminary data.</text>
</comment>
<dbReference type="PANTHER" id="PTHR35317">
    <property type="entry name" value="OS04G0629600 PROTEIN"/>
    <property type="match status" value="1"/>
</dbReference>
<dbReference type="Proteomes" id="UP001159364">
    <property type="component" value="Linkage Group LG02"/>
</dbReference>
<organism evidence="1 2">
    <name type="scientific">Erythroxylum novogranatense</name>
    <dbReference type="NCBI Taxonomy" id="1862640"/>
    <lineage>
        <taxon>Eukaryota</taxon>
        <taxon>Viridiplantae</taxon>
        <taxon>Streptophyta</taxon>
        <taxon>Embryophyta</taxon>
        <taxon>Tracheophyta</taxon>
        <taxon>Spermatophyta</taxon>
        <taxon>Magnoliopsida</taxon>
        <taxon>eudicotyledons</taxon>
        <taxon>Gunneridae</taxon>
        <taxon>Pentapetalae</taxon>
        <taxon>rosids</taxon>
        <taxon>fabids</taxon>
        <taxon>Malpighiales</taxon>
        <taxon>Erythroxylaceae</taxon>
        <taxon>Erythroxylum</taxon>
    </lineage>
</organism>
<gene>
    <name evidence="1" type="ORF">K2173_026919</name>
</gene>
<accession>A0AAV8TXG6</accession>